<evidence type="ECO:0000256" key="1">
    <source>
        <dbReference type="ARBA" id="ARBA00007233"/>
    </source>
</evidence>
<evidence type="ECO:0000313" key="5">
    <source>
        <dbReference type="EMBL" id="PKI57806.1"/>
    </source>
</evidence>
<dbReference type="InterPro" id="IPR027214">
    <property type="entry name" value="Cystatin"/>
</dbReference>
<comment type="caution">
    <text evidence="5">The sequence shown here is derived from an EMBL/GenBank/DDBJ whole genome shotgun (WGS) entry which is preliminary data.</text>
</comment>
<keyword evidence="6" id="KW-1185">Reference proteome</keyword>
<evidence type="ECO:0000256" key="3">
    <source>
        <dbReference type="ARBA" id="ARBA00022704"/>
    </source>
</evidence>
<dbReference type="Pfam" id="PF16845">
    <property type="entry name" value="SQAPI"/>
    <property type="match status" value="1"/>
</dbReference>
<dbReference type="Proteomes" id="UP000233551">
    <property type="component" value="Unassembled WGS sequence"/>
</dbReference>
<evidence type="ECO:0000256" key="2">
    <source>
        <dbReference type="ARBA" id="ARBA00022690"/>
    </source>
</evidence>
<dbReference type="AlphaFoldDB" id="A0A2I0JQQ5"/>
<evidence type="ECO:0000256" key="4">
    <source>
        <dbReference type="RuleBase" id="RU362130"/>
    </source>
</evidence>
<dbReference type="GO" id="GO:0006972">
    <property type="term" value="P:hyperosmotic response"/>
    <property type="evidence" value="ECO:0007669"/>
    <property type="project" value="UniProtKB-ARBA"/>
</dbReference>
<protein>
    <recommendedName>
        <fullName evidence="4">Cysteine proteinase inhibitor</fullName>
    </recommendedName>
</protein>
<proteinExistence type="inferred from homology"/>
<keyword evidence="2 4" id="KW-0646">Protease inhibitor</keyword>
<dbReference type="PROSITE" id="PS00287">
    <property type="entry name" value="CYSTATIN"/>
    <property type="match status" value="1"/>
</dbReference>
<keyword evidence="3 4" id="KW-0789">Thiol protease inhibitor</keyword>
<comment type="similarity">
    <text evidence="1 4">Belongs to the cystatin family. Phytocystatin subfamily.</text>
</comment>
<dbReference type="GO" id="GO:0009409">
    <property type="term" value="P:response to cold"/>
    <property type="evidence" value="ECO:0007669"/>
    <property type="project" value="UniProtKB-ARBA"/>
</dbReference>
<dbReference type="GO" id="GO:0009414">
    <property type="term" value="P:response to water deprivation"/>
    <property type="evidence" value="ECO:0007669"/>
    <property type="project" value="UniProtKB-ARBA"/>
</dbReference>
<dbReference type="InterPro" id="IPR046350">
    <property type="entry name" value="Cystatin_sf"/>
</dbReference>
<dbReference type="InterPro" id="IPR018073">
    <property type="entry name" value="Prot_inh_cystat_CS"/>
</dbReference>
<dbReference type="InterPro" id="IPR000010">
    <property type="entry name" value="Cystatin_dom"/>
</dbReference>
<dbReference type="GO" id="GO:0004869">
    <property type="term" value="F:cysteine-type endopeptidase inhibitor activity"/>
    <property type="evidence" value="ECO:0007669"/>
    <property type="project" value="UniProtKB-KW"/>
</dbReference>
<reference evidence="5 6" key="1">
    <citation type="submission" date="2017-11" db="EMBL/GenBank/DDBJ databases">
        <title>De-novo sequencing of pomegranate (Punica granatum L.) genome.</title>
        <authorList>
            <person name="Akparov Z."/>
            <person name="Amiraslanov A."/>
            <person name="Hajiyeva S."/>
            <person name="Abbasov M."/>
            <person name="Kaur K."/>
            <person name="Hamwieh A."/>
            <person name="Solovyev V."/>
            <person name="Salamov A."/>
            <person name="Braich B."/>
            <person name="Kosarev P."/>
            <person name="Mahmoud A."/>
            <person name="Hajiyev E."/>
            <person name="Babayeva S."/>
            <person name="Izzatullayeva V."/>
            <person name="Mammadov A."/>
            <person name="Mammadov A."/>
            <person name="Sharifova S."/>
            <person name="Ojaghi J."/>
            <person name="Eynullazada K."/>
            <person name="Bayramov B."/>
            <person name="Abdulazimova A."/>
            <person name="Shahmuradov I."/>
        </authorList>
    </citation>
    <scope>NUCLEOTIDE SEQUENCE [LARGE SCALE GENOMIC DNA]</scope>
    <source>
        <strain evidence="6">cv. AG2017</strain>
        <tissue evidence="5">Leaf</tissue>
    </source>
</reference>
<dbReference type="GeneID" id="116211930"/>
<dbReference type="SUPFAM" id="SSF54403">
    <property type="entry name" value="Cystatin/monellin"/>
    <property type="match status" value="1"/>
</dbReference>
<gene>
    <name evidence="5" type="ORF">CRG98_021873</name>
</gene>
<accession>A0A2I0JQQ5</accession>
<sequence>MATAGGIREVGGNENSLEIDALARFAVDEHNKKENSLLQFDKVVNAKQQVVSGTVYYLTVEATDGGAKKVYEAKIWVKPWMNFKELQEFKLIGDAPAGASA</sequence>
<name>A0A2I0JQQ5_PUNGR</name>
<dbReference type="CDD" id="cd00042">
    <property type="entry name" value="CY"/>
    <property type="match status" value="1"/>
</dbReference>
<dbReference type="STRING" id="22663.A0A2I0JQQ5"/>
<dbReference type="EMBL" id="PGOL01001490">
    <property type="protein sequence ID" value="PKI57806.1"/>
    <property type="molecule type" value="Genomic_DNA"/>
</dbReference>
<dbReference type="PANTHER" id="PTHR11413:SF116">
    <property type="entry name" value="MULTICYSTATIN"/>
    <property type="match status" value="1"/>
</dbReference>
<dbReference type="OrthoDB" id="1908104at2759"/>
<dbReference type="FunFam" id="3.10.450.10:FF:000011">
    <property type="entry name" value="Cysteine proteinase inhibitor"/>
    <property type="match status" value="1"/>
</dbReference>
<dbReference type="Gene3D" id="3.10.450.10">
    <property type="match status" value="1"/>
</dbReference>
<organism evidence="5 6">
    <name type="scientific">Punica granatum</name>
    <name type="common">Pomegranate</name>
    <dbReference type="NCBI Taxonomy" id="22663"/>
    <lineage>
        <taxon>Eukaryota</taxon>
        <taxon>Viridiplantae</taxon>
        <taxon>Streptophyta</taxon>
        <taxon>Embryophyta</taxon>
        <taxon>Tracheophyta</taxon>
        <taxon>Spermatophyta</taxon>
        <taxon>Magnoliopsida</taxon>
        <taxon>eudicotyledons</taxon>
        <taxon>Gunneridae</taxon>
        <taxon>Pentapetalae</taxon>
        <taxon>rosids</taxon>
        <taxon>malvids</taxon>
        <taxon>Myrtales</taxon>
        <taxon>Lythraceae</taxon>
        <taxon>Punica</taxon>
    </lineage>
</organism>
<dbReference type="PANTHER" id="PTHR11413">
    <property type="entry name" value="CYSTATIN FAMILY MEMBER"/>
    <property type="match status" value="1"/>
</dbReference>
<dbReference type="SMART" id="SM00043">
    <property type="entry name" value="CY"/>
    <property type="match status" value="1"/>
</dbReference>
<evidence type="ECO:0000313" key="6">
    <source>
        <dbReference type="Proteomes" id="UP000233551"/>
    </source>
</evidence>